<dbReference type="InterPro" id="IPR013320">
    <property type="entry name" value="ConA-like_dom_sf"/>
</dbReference>
<feature type="domain" description="LamG-like jellyroll fold" evidence="3">
    <location>
        <begin position="518"/>
        <end position="653"/>
    </location>
</feature>
<dbReference type="Pfam" id="PF13385">
    <property type="entry name" value="Laminin_G_3"/>
    <property type="match status" value="2"/>
</dbReference>
<protein>
    <recommendedName>
        <fullName evidence="3">LamG-like jellyroll fold domain-containing protein</fullName>
    </recommendedName>
</protein>
<evidence type="ECO:0000313" key="4">
    <source>
        <dbReference type="EMBL" id="RLL98685.1"/>
    </source>
</evidence>
<dbReference type="SUPFAM" id="SSF49899">
    <property type="entry name" value="Concanavalin A-like lectins/glucanases"/>
    <property type="match status" value="2"/>
</dbReference>
<gene>
    <name evidence="4" type="ORF">CFD26_105763</name>
</gene>
<evidence type="ECO:0000259" key="3">
    <source>
        <dbReference type="SMART" id="SM00560"/>
    </source>
</evidence>
<name>A0A229XID9_9EURO</name>
<sequence length="1793" mass="195139">MFVSSRRMFPLVDNGEHLALNPSSAGQWTTVGMSAAAMLKPTQSRPLNAGLYRKFRLRCNYTQDTKSFETPAIQFRVTGHYYPAPGIAPSQISLAPAAKPFDLYTNSATDWFTLGQGSINDLSPSEGFTGKVEARLPLVPHGSANSASLNEVVLECWDFTSPDANDPVAIIHESSLTWTRPVLSRSEGVSFPVNFPGPGARAELSSQYDITRLTDPNRFPVPTGFIREFRMRAIISTESSENSIKIELTKSGDTGPPYTWNFPGFYGGRTIQKTVMAAEKWKPSTFTGLENCILSVTWVGPVASDHTGILHSLAFEAHDIRDTAIEYPRAIKSMSRPLKLNGPALLPISARTGPMQLGQYRQLMTHGAAILNGDSIRTFTVHGSWFYEHGAHDNPLPTALKIAATDIVDATCTLEFRLPFQTTFAPTNEGKFQAFAISQPHKFGDGRAASIPNSSWKLTAELVPTNAGGTCFLADVALESRDTPMSDVHLPASQVFALQVMGEALQLPLSPGLNLGNSPFTITMWAQNSSLDYDAREAGDKTQDYILCKHGETWDMRFSSDGIFQATVTNSSGTTATVKAEDASTLLDDQWHHLALIWDGDFIKLAVDGTIKSASISTGVKLRTQNVATTIGSKGFMGYVRSLTVWDEALSEADLRRWMVSAIGTPRTLIAHLEFAAKLLINAPRAPEITDFAYATDTKISIESQGLVVTNDGCACMGADPMLHMTDTSEFTLEAWIAVGQLAAVDSVIAGKLNTLASGYGLLMNSSGKLVGLYGVDKATSATSLVVGSWHHVAMSFKIKPGRTDTEKHGTISVFIDGALDSSSDITYAPGVPIDNSATSFTAGARCESLGDAPICFNSFTGQIDEIRLWNVALGERELRESMYSIPDPDSPALITMWTFEHGDRGRLKLLSMHGNAQVGYYQRIVSFNQLPTLKTVPRYELGGHFSGSQNMPKSLLPAIVPALPEDTIDQSVAYLDFAFDMFAIILDICLDIGYADAYACRHLITAIWAIERVRMNLILLGNISPTVLKAMPDVVHVDPKTRKPPAHPRQAEEILDDLDVLDLVAETFMDFKRLGMLSSALSRIPKLSYWTTFRFLTNFTPPIGQIWLAIKLGLSASRVTQAVLRLQERLNEDRTNLEPPAIHIKMANESVVGRDVPLCIGGAEQTLQVLMDPVSHKGSVTVTITPYDNSVLSASPPTLTFEQGESGPKDFTVSALTARKDFTRPYVAVKSSVVADGKPQKVFISERDQGVNITPDETTVEESSANDSVRVEVSMAAILDSSASGSVDVLLTDDTSADDDPDTTKKLEFKDDNGNVITKLTFSRQSAWSHDSKKLGVNIKMVPKTSLQTTEIGKAPVSSDDDRGADKYKKMKGWINPTHITRITMVAAGKGESFLIADKFGPNTEKLMLVDGGNTGTWLRSLSSIVASRTLNVVSCTHIDQDHIAGLIEMIGAVTGAPRIEKVLFNDSAGVIVRTIPPDRVAATDRDLTTAKESLKHYSRSDLVNIKEILQTLATNRREQLDLTTALAELQEVIDARGSHVNPPGISVESQGFDSKAQSNAFVVALKLRYPATPLRAPQAPGGAVPNPSRNDLAIFPGLKVAFYGPSAARVTTMRAERPGEASNRASTIMVLRSKKDSFSALFPGDAWDRNVNGVLKTDIRGTPPLLNQHFTLIKVPHHGSEHSEDETFYHQYTADYYLISTLYSTYRNPRLSILRAILAGCVSKGINPIIITACPLNSGTFETDVVNYLTADLSAAGAKMYFFRDTTTSVTLNFEKGVLKGGWLTGLDVRP</sequence>
<proteinExistence type="predicted"/>
<dbReference type="Gene3D" id="2.60.120.200">
    <property type="match status" value="2"/>
</dbReference>
<dbReference type="STRING" id="1245748.A0A229XID9"/>
<keyword evidence="2" id="KW-1015">Disulfide bond</keyword>
<evidence type="ECO:0000313" key="5">
    <source>
        <dbReference type="Proteomes" id="UP000215289"/>
    </source>
</evidence>
<dbReference type="OrthoDB" id="4540871at2759"/>
<evidence type="ECO:0000256" key="1">
    <source>
        <dbReference type="ARBA" id="ARBA00022729"/>
    </source>
</evidence>
<dbReference type="PANTHER" id="PTHR30619">
    <property type="entry name" value="DNA INTERNALIZATION/COMPETENCE PROTEIN COMEC/REC2"/>
    <property type="match status" value="1"/>
</dbReference>
<dbReference type="Proteomes" id="UP000215289">
    <property type="component" value="Unassembled WGS sequence"/>
</dbReference>
<dbReference type="PANTHER" id="PTHR30619:SF1">
    <property type="entry name" value="RECOMBINATION PROTEIN 2"/>
    <property type="match status" value="1"/>
</dbReference>
<organism evidence="4 5">
    <name type="scientific">Aspergillus turcosus</name>
    <dbReference type="NCBI Taxonomy" id="1245748"/>
    <lineage>
        <taxon>Eukaryota</taxon>
        <taxon>Fungi</taxon>
        <taxon>Dikarya</taxon>
        <taxon>Ascomycota</taxon>
        <taxon>Pezizomycotina</taxon>
        <taxon>Eurotiomycetes</taxon>
        <taxon>Eurotiomycetidae</taxon>
        <taxon>Eurotiales</taxon>
        <taxon>Aspergillaceae</taxon>
        <taxon>Aspergillus</taxon>
        <taxon>Aspergillus subgen. Fumigati</taxon>
    </lineage>
</organism>
<feature type="domain" description="LamG-like jellyroll fold" evidence="3">
    <location>
        <begin position="729"/>
        <end position="877"/>
    </location>
</feature>
<reference evidence="4 5" key="1">
    <citation type="submission" date="2018-08" db="EMBL/GenBank/DDBJ databases">
        <title>Draft genome sequences of two Aspergillus turcosus clinical strains isolated from bronchoalveolar lavage fluid: one azole-susceptible and the other azole-resistant.</title>
        <authorList>
            <person name="Parent-Michaud M."/>
            <person name="Dufresne P.J."/>
            <person name="Fournier E."/>
            <person name="Martineau C."/>
            <person name="Moreira S."/>
            <person name="Perkins V."/>
            <person name="De Repentigny L."/>
            <person name="Dufresne S.F."/>
        </authorList>
    </citation>
    <scope>NUCLEOTIDE SEQUENCE [LARGE SCALE GENOMIC DNA]</scope>
    <source>
        <strain evidence="4">HMR AF 1038</strain>
    </source>
</reference>
<dbReference type="SUPFAM" id="SSF56281">
    <property type="entry name" value="Metallo-hydrolase/oxidoreductase"/>
    <property type="match status" value="1"/>
</dbReference>
<comment type="caution">
    <text evidence="4">The sequence shown here is derived from an EMBL/GenBank/DDBJ whole genome shotgun (WGS) entry which is preliminary data.</text>
</comment>
<dbReference type="InterPro" id="IPR052159">
    <property type="entry name" value="Competence_DNA_uptake"/>
</dbReference>
<dbReference type="InterPro" id="IPR036866">
    <property type="entry name" value="RibonucZ/Hydroxyglut_hydro"/>
</dbReference>
<dbReference type="SMART" id="SM00560">
    <property type="entry name" value="LamGL"/>
    <property type="match status" value="2"/>
</dbReference>
<dbReference type="Gene3D" id="3.60.15.10">
    <property type="entry name" value="Ribonuclease Z/Hydroxyacylglutathione hydrolase-like"/>
    <property type="match status" value="1"/>
</dbReference>
<accession>A0A229XID9</accession>
<keyword evidence="5" id="KW-1185">Reference proteome</keyword>
<dbReference type="EMBL" id="NIDN02000047">
    <property type="protein sequence ID" value="RLL98685.1"/>
    <property type="molecule type" value="Genomic_DNA"/>
</dbReference>
<keyword evidence="1" id="KW-0732">Signal</keyword>
<dbReference type="InterPro" id="IPR006558">
    <property type="entry name" value="LamG-like"/>
</dbReference>
<evidence type="ECO:0000256" key="2">
    <source>
        <dbReference type="ARBA" id="ARBA00023157"/>
    </source>
</evidence>